<feature type="compositionally biased region" description="Low complexity" evidence="23">
    <location>
        <begin position="30"/>
        <end position="61"/>
    </location>
</feature>
<comment type="catalytic activity">
    <reaction evidence="12">
        <text>(2E,6E)-farnesyl phosphate + H2O = (2E,6E)-farnesol + phosphate</text>
        <dbReference type="Rhea" id="RHEA:48132"/>
        <dbReference type="ChEBI" id="CHEBI:15377"/>
        <dbReference type="ChEBI" id="CHEBI:16619"/>
        <dbReference type="ChEBI" id="CHEBI:43474"/>
        <dbReference type="ChEBI" id="CHEBI:88226"/>
    </reaction>
    <physiologicalReaction direction="left-to-right" evidence="12">
        <dbReference type="Rhea" id="RHEA:48133"/>
    </physiologicalReaction>
</comment>
<keyword evidence="5 24" id="KW-0812">Transmembrane</keyword>
<evidence type="ECO:0000256" key="23">
    <source>
        <dbReference type="SAM" id="MobiDB-lite"/>
    </source>
</evidence>
<feature type="compositionally biased region" description="Low complexity" evidence="23">
    <location>
        <begin position="1"/>
        <end position="10"/>
    </location>
</feature>
<dbReference type="Ensembl" id="ENSNPET00000004856.1">
    <property type="protein sequence ID" value="ENSNPEP00000004742.1"/>
    <property type="gene ID" value="ENSNPEG00000003573.1"/>
</dbReference>
<dbReference type="SUPFAM" id="SSF48317">
    <property type="entry name" value="Acid phosphatase/Vanadium-dependent haloperoxidase"/>
    <property type="match status" value="1"/>
</dbReference>
<evidence type="ECO:0000256" key="20">
    <source>
        <dbReference type="ARBA" id="ARBA00048426"/>
    </source>
</evidence>
<evidence type="ECO:0000256" key="10">
    <source>
        <dbReference type="ARBA" id="ARBA00023136"/>
    </source>
</evidence>
<evidence type="ECO:0000313" key="27">
    <source>
        <dbReference type="Proteomes" id="UP000694420"/>
    </source>
</evidence>
<evidence type="ECO:0000256" key="11">
    <source>
        <dbReference type="ARBA" id="ARBA00023242"/>
    </source>
</evidence>
<evidence type="ECO:0000256" key="18">
    <source>
        <dbReference type="ARBA" id="ARBA00047907"/>
    </source>
</evidence>
<comment type="catalytic activity">
    <reaction evidence="13">
        <text>(2E)-geranyl phosphate + H2O = (2E)-geraniol + phosphate</text>
        <dbReference type="Rhea" id="RHEA:68020"/>
        <dbReference type="ChEBI" id="CHEBI:15377"/>
        <dbReference type="ChEBI" id="CHEBI:17447"/>
        <dbReference type="ChEBI" id="CHEBI:43474"/>
        <dbReference type="ChEBI" id="CHEBI:88107"/>
    </reaction>
    <physiologicalReaction direction="left-to-right" evidence="13">
        <dbReference type="Rhea" id="RHEA:68021"/>
    </physiologicalReaction>
</comment>
<dbReference type="PANTHER" id="PTHR14969">
    <property type="entry name" value="SPHINGOSINE-1-PHOSPHATE PHOSPHOHYDROLASE"/>
    <property type="match status" value="1"/>
</dbReference>
<evidence type="ECO:0000256" key="17">
    <source>
        <dbReference type="ARBA" id="ARBA00042093"/>
    </source>
</evidence>
<comment type="catalytic activity">
    <reaction evidence="22">
        <text>(2E)-geranyl diphosphate + H2O = (2E)-geranyl phosphate + phosphate + H(+)</text>
        <dbReference type="Rhea" id="RHEA:47944"/>
        <dbReference type="ChEBI" id="CHEBI:15377"/>
        <dbReference type="ChEBI" id="CHEBI:15378"/>
        <dbReference type="ChEBI" id="CHEBI:43474"/>
        <dbReference type="ChEBI" id="CHEBI:58057"/>
        <dbReference type="ChEBI" id="CHEBI:88107"/>
        <dbReference type="EC" id="3.6.1.68"/>
    </reaction>
    <physiologicalReaction direction="left-to-right" evidence="22">
        <dbReference type="Rhea" id="RHEA:47945"/>
    </physiologicalReaction>
</comment>
<comment type="similarity">
    <text evidence="4">Belongs to the PA-phosphatase related phosphoesterase family.</text>
</comment>
<keyword evidence="10 24" id="KW-0472">Membrane</keyword>
<evidence type="ECO:0000256" key="13">
    <source>
        <dbReference type="ARBA" id="ARBA00036169"/>
    </source>
</evidence>
<evidence type="ECO:0000256" key="16">
    <source>
        <dbReference type="ARBA" id="ARBA00040581"/>
    </source>
</evidence>
<dbReference type="Gene3D" id="1.20.144.10">
    <property type="entry name" value="Phosphatidic acid phosphatase type 2/haloperoxidase"/>
    <property type="match status" value="1"/>
</dbReference>
<dbReference type="SMART" id="SM00014">
    <property type="entry name" value="acidPPc"/>
    <property type="match status" value="1"/>
</dbReference>
<evidence type="ECO:0000256" key="19">
    <source>
        <dbReference type="ARBA" id="ARBA00048331"/>
    </source>
</evidence>
<evidence type="ECO:0000256" key="8">
    <source>
        <dbReference type="ARBA" id="ARBA00022989"/>
    </source>
</evidence>
<evidence type="ECO:0000313" key="26">
    <source>
        <dbReference type="Ensembl" id="ENSNPEP00000004742.1"/>
    </source>
</evidence>
<feature type="transmembrane region" description="Helical" evidence="24">
    <location>
        <begin position="205"/>
        <end position="227"/>
    </location>
</feature>
<dbReference type="GO" id="GO:0042392">
    <property type="term" value="F:sphingosine-1-phosphate phosphatase activity"/>
    <property type="evidence" value="ECO:0007669"/>
    <property type="project" value="TreeGrafter"/>
</dbReference>
<keyword evidence="27" id="KW-1185">Reference proteome</keyword>
<evidence type="ECO:0000256" key="7">
    <source>
        <dbReference type="ARBA" id="ARBA00022824"/>
    </source>
</evidence>
<comment type="catalytic activity">
    <reaction evidence="14">
        <text>(2E,6E,10E)-geranylgeranyl phosphate + H2O = (2E,6E,10E)-geranylgeraniol + phosphate</text>
        <dbReference type="Rhea" id="RHEA:68016"/>
        <dbReference type="ChEBI" id="CHEBI:15377"/>
        <dbReference type="ChEBI" id="CHEBI:43474"/>
        <dbReference type="ChEBI" id="CHEBI:46762"/>
        <dbReference type="ChEBI" id="CHEBI:144936"/>
    </reaction>
    <physiologicalReaction direction="left-to-right" evidence="14">
        <dbReference type="Rhea" id="RHEA:68017"/>
    </physiologicalReaction>
</comment>
<sequence length="334" mass="35499">MPASPAAKQGRAARRKQHREINKNKSVICPASAPARGRARGAPGRANPAAHQGPPAAASAPHGRLAAGPARCPQGARAPRRSPSAHANSLLSVGGQEGGSPRARASARNASERPASYSRLTSAAEAPGSWSTSKPRWVPRKRDHALLAADLWASRRLGVCAAEGSPCAAARPLLRLVEVSGHGLPWLLGTAYGLWRSGSAAAREVLLNLLFALLLDLVLVAVVKGLVRRPRPAHNKMDMFATISVDKYSFPSGHATRAALVCRFVLHHLVLAAPLRVLVVLWALVVSLSRVMLGRHNVTDVLFGLLLGYALYSVVQYCWLSPLSAPALFALWSH</sequence>
<feature type="region of interest" description="Disordered" evidence="23">
    <location>
        <begin position="1"/>
        <end position="137"/>
    </location>
</feature>
<feature type="transmembrane region" description="Helical" evidence="24">
    <location>
        <begin position="264"/>
        <end position="289"/>
    </location>
</feature>
<evidence type="ECO:0000256" key="12">
    <source>
        <dbReference type="ARBA" id="ARBA00036036"/>
    </source>
</evidence>
<evidence type="ECO:0000256" key="21">
    <source>
        <dbReference type="ARBA" id="ARBA00048595"/>
    </source>
</evidence>
<feature type="domain" description="Phosphatidic acid phosphatase type 2/haloperoxidase" evidence="25">
    <location>
        <begin position="205"/>
        <end position="316"/>
    </location>
</feature>
<keyword evidence="8 24" id="KW-1133">Transmembrane helix</keyword>
<dbReference type="Pfam" id="PF01569">
    <property type="entry name" value="PAP2"/>
    <property type="match status" value="1"/>
</dbReference>
<gene>
    <name evidence="26" type="primary">PLPP6</name>
</gene>
<evidence type="ECO:0000256" key="22">
    <source>
        <dbReference type="ARBA" id="ARBA00049227"/>
    </source>
</evidence>
<comment type="subcellular location">
    <subcellularLocation>
        <location evidence="2">Endoplasmic reticulum membrane</location>
        <topology evidence="2">Multi-pass membrane protein</topology>
    </subcellularLocation>
    <subcellularLocation>
        <location evidence="3">Nucleus inner membrane</location>
    </subcellularLocation>
</comment>
<proteinExistence type="inferred from homology"/>
<evidence type="ECO:0000256" key="5">
    <source>
        <dbReference type="ARBA" id="ARBA00022692"/>
    </source>
</evidence>
<comment type="catalytic activity">
    <reaction evidence="21">
        <text>(2E,6E,10E)-geranylgeranyl diphosphate + H2O = (2E,6E,10E)-geranylgeranyl phosphate + phosphate + H(+)</text>
        <dbReference type="Rhea" id="RHEA:68008"/>
        <dbReference type="ChEBI" id="CHEBI:15377"/>
        <dbReference type="ChEBI" id="CHEBI:15378"/>
        <dbReference type="ChEBI" id="CHEBI:43474"/>
        <dbReference type="ChEBI" id="CHEBI:58756"/>
        <dbReference type="ChEBI" id="CHEBI:144936"/>
    </reaction>
    <physiologicalReaction direction="left-to-right" evidence="21">
        <dbReference type="Rhea" id="RHEA:68009"/>
    </physiologicalReaction>
</comment>
<keyword evidence="9" id="KW-0443">Lipid metabolism</keyword>
<dbReference type="PANTHER" id="PTHR14969:SF18">
    <property type="entry name" value="POLYISOPRENOID DIPHOSPHATE_PHOSPHATE PHOSPHOHYDROLASE PLPP6"/>
    <property type="match status" value="1"/>
</dbReference>
<dbReference type="GO" id="GO:0006629">
    <property type="term" value="P:lipid metabolic process"/>
    <property type="evidence" value="ECO:0007669"/>
    <property type="project" value="UniProtKB-KW"/>
</dbReference>
<name>A0A8C6YT34_NOTPE</name>
<keyword evidence="6" id="KW-0378">Hydrolase</keyword>
<protein>
    <recommendedName>
        <fullName evidence="16">Polyisoprenoid diphosphate/phosphate phosphohydrolase PLPP6</fullName>
        <ecNumber evidence="15">3.6.1.68</ecNumber>
    </recommendedName>
    <alternativeName>
        <fullName evidence="17">Phospholipid phosphatase 6</fullName>
    </alternativeName>
</protein>
<dbReference type="EC" id="3.6.1.68" evidence="15"/>
<dbReference type="Proteomes" id="UP000694420">
    <property type="component" value="Unplaced"/>
</dbReference>
<comment type="catalytic activity">
    <reaction evidence="1">
        <text>1,2-dihexadecanoyl-sn-glycero-3-phosphate + H2O = 1,2-dihexadecanoyl-sn-glycerol + phosphate</text>
        <dbReference type="Rhea" id="RHEA:43236"/>
        <dbReference type="ChEBI" id="CHEBI:15377"/>
        <dbReference type="ChEBI" id="CHEBI:43474"/>
        <dbReference type="ChEBI" id="CHEBI:72859"/>
        <dbReference type="ChEBI" id="CHEBI:82929"/>
    </reaction>
    <physiologicalReaction direction="left-to-right" evidence="1">
        <dbReference type="Rhea" id="RHEA:43237"/>
    </physiologicalReaction>
</comment>
<reference evidence="26" key="1">
    <citation type="submission" date="2025-08" db="UniProtKB">
        <authorList>
            <consortium name="Ensembl"/>
        </authorList>
    </citation>
    <scope>IDENTIFICATION</scope>
</reference>
<evidence type="ECO:0000256" key="14">
    <source>
        <dbReference type="ARBA" id="ARBA00036255"/>
    </source>
</evidence>
<feature type="transmembrane region" description="Helical" evidence="24">
    <location>
        <begin position="309"/>
        <end position="332"/>
    </location>
</feature>
<dbReference type="InterPro" id="IPR036938">
    <property type="entry name" value="PAP2/HPO_sf"/>
</dbReference>
<dbReference type="InterPro" id="IPR000326">
    <property type="entry name" value="PAP2/HPO"/>
</dbReference>
<keyword evidence="7" id="KW-0256">Endoplasmic reticulum</keyword>
<accession>A0A8C6YT34</accession>
<comment type="catalytic activity">
    <reaction evidence="20">
        <text>(2E,6E)-farnesyl diphosphate + H2O = (2E,6E)-farnesyl phosphate + phosphate + H(+)</text>
        <dbReference type="Rhea" id="RHEA:48128"/>
        <dbReference type="ChEBI" id="CHEBI:15377"/>
        <dbReference type="ChEBI" id="CHEBI:15378"/>
        <dbReference type="ChEBI" id="CHEBI:43474"/>
        <dbReference type="ChEBI" id="CHEBI:88226"/>
        <dbReference type="ChEBI" id="CHEBI:175763"/>
    </reaction>
    <physiologicalReaction direction="left-to-right" evidence="20">
        <dbReference type="Rhea" id="RHEA:48129"/>
    </physiologicalReaction>
</comment>
<evidence type="ECO:0000256" key="1">
    <source>
        <dbReference type="ARBA" id="ARBA00001611"/>
    </source>
</evidence>
<comment type="catalytic activity">
    <reaction evidence="18">
        <text>presqualene phosphate + H2O = presqualene alcohol + phosphate</text>
        <dbReference type="Rhea" id="RHEA:68024"/>
        <dbReference type="ChEBI" id="CHEBI:15377"/>
        <dbReference type="ChEBI" id="CHEBI:43474"/>
        <dbReference type="ChEBI" id="CHEBI:176803"/>
        <dbReference type="ChEBI" id="CHEBI:176962"/>
    </reaction>
    <physiologicalReaction direction="left-to-right" evidence="18">
        <dbReference type="Rhea" id="RHEA:68025"/>
    </physiologicalReaction>
</comment>
<feature type="compositionally biased region" description="Low complexity" evidence="23">
    <location>
        <begin position="99"/>
        <end position="116"/>
    </location>
</feature>
<dbReference type="CDD" id="cd03391">
    <property type="entry name" value="PAP2_containing_2_like"/>
    <property type="match status" value="1"/>
</dbReference>
<evidence type="ECO:0000256" key="15">
    <source>
        <dbReference type="ARBA" id="ARBA00038898"/>
    </source>
</evidence>
<evidence type="ECO:0000256" key="24">
    <source>
        <dbReference type="SAM" id="Phobius"/>
    </source>
</evidence>
<evidence type="ECO:0000256" key="2">
    <source>
        <dbReference type="ARBA" id="ARBA00004477"/>
    </source>
</evidence>
<keyword evidence="11" id="KW-0539">Nucleus</keyword>
<evidence type="ECO:0000256" key="6">
    <source>
        <dbReference type="ARBA" id="ARBA00022801"/>
    </source>
</evidence>
<evidence type="ECO:0000256" key="3">
    <source>
        <dbReference type="ARBA" id="ARBA00004540"/>
    </source>
</evidence>
<dbReference type="GO" id="GO:0005637">
    <property type="term" value="C:nuclear inner membrane"/>
    <property type="evidence" value="ECO:0007669"/>
    <property type="project" value="UniProtKB-SubCell"/>
</dbReference>
<evidence type="ECO:0000256" key="9">
    <source>
        <dbReference type="ARBA" id="ARBA00023098"/>
    </source>
</evidence>
<organism evidence="26 27">
    <name type="scientific">Nothoprocta perdicaria</name>
    <name type="common">Chilean tinamou</name>
    <name type="synonym">Crypturus perdicarius</name>
    <dbReference type="NCBI Taxonomy" id="30464"/>
    <lineage>
        <taxon>Eukaryota</taxon>
        <taxon>Metazoa</taxon>
        <taxon>Chordata</taxon>
        <taxon>Craniata</taxon>
        <taxon>Vertebrata</taxon>
        <taxon>Euteleostomi</taxon>
        <taxon>Archelosauria</taxon>
        <taxon>Archosauria</taxon>
        <taxon>Dinosauria</taxon>
        <taxon>Saurischia</taxon>
        <taxon>Theropoda</taxon>
        <taxon>Coelurosauria</taxon>
        <taxon>Aves</taxon>
        <taxon>Palaeognathae</taxon>
        <taxon>Tinamiformes</taxon>
        <taxon>Tinamidae</taxon>
        <taxon>Nothoprocta</taxon>
    </lineage>
</organism>
<dbReference type="AlphaFoldDB" id="A0A8C6YT34"/>
<comment type="catalytic activity">
    <reaction evidence="19">
        <text>presqualene diphosphate + H2O = presqualene phosphate + phosphate + H(+)</text>
        <dbReference type="Rhea" id="RHEA:67968"/>
        <dbReference type="ChEBI" id="CHEBI:15377"/>
        <dbReference type="ChEBI" id="CHEBI:15378"/>
        <dbReference type="ChEBI" id="CHEBI:43474"/>
        <dbReference type="ChEBI" id="CHEBI:57310"/>
        <dbReference type="ChEBI" id="CHEBI:176803"/>
    </reaction>
    <physiologicalReaction direction="left-to-right" evidence="19">
        <dbReference type="Rhea" id="RHEA:67969"/>
    </physiologicalReaction>
</comment>
<evidence type="ECO:0000256" key="4">
    <source>
        <dbReference type="ARBA" id="ARBA00008816"/>
    </source>
</evidence>
<dbReference type="GO" id="GO:0005789">
    <property type="term" value="C:endoplasmic reticulum membrane"/>
    <property type="evidence" value="ECO:0007669"/>
    <property type="project" value="UniProtKB-SubCell"/>
</dbReference>
<evidence type="ECO:0000259" key="25">
    <source>
        <dbReference type="SMART" id="SM00014"/>
    </source>
</evidence>
<reference evidence="26" key="2">
    <citation type="submission" date="2025-09" db="UniProtKB">
        <authorList>
            <consortium name="Ensembl"/>
        </authorList>
    </citation>
    <scope>IDENTIFICATION</scope>
</reference>